<name>A0A811ST46_9POAL</name>
<dbReference type="Proteomes" id="UP000604825">
    <property type="component" value="Unassembled WGS sequence"/>
</dbReference>
<evidence type="ECO:0000313" key="2">
    <source>
        <dbReference type="Proteomes" id="UP000604825"/>
    </source>
</evidence>
<organism evidence="1 2">
    <name type="scientific">Miscanthus lutarioriparius</name>
    <dbReference type="NCBI Taxonomy" id="422564"/>
    <lineage>
        <taxon>Eukaryota</taxon>
        <taxon>Viridiplantae</taxon>
        <taxon>Streptophyta</taxon>
        <taxon>Embryophyta</taxon>
        <taxon>Tracheophyta</taxon>
        <taxon>Spermatophyta</taxon>
        <taxon>Magnoliopsida</taxon>
        <taxon>Liliopsida</taxon>
        <taxon>Poales</taxon>
        <taxon>Poaceae</taxon>
        <taxon>PACMAD clade</taxon>
        <taxon>Panicoideae</taxon>
        <taxon>Andropogonodae</taxon>
        <taxon>Andropogoneae</taxon>
        <taxon>Saccharinae</taxon>
        <taxon>Miscanthus</taxon>
    </lineage>
</organism>
<keyword evidence="2" id="KW-1185">Reference proteome</keyword>
<dbReference type="EMBL" id="CAJGYO010000828">
    <property type="protein sequence ID" value="CAD6343750.1"/>
    <property type="molecule type" value="Genomic_DNA"/>
</dbReference>
<protein>
    <submittedName>
        <fullName evidence="1">Uncharacterized protein</fullName>
    </submittedName>
</protein>
<gene>
    <name evidence="1" type="ORF">NCGR_LOCUS67848</name>
</gene>
<dbReference type="AlphaFoldDB" id="A0A811ST46"/>
<evidence type="ECO:0000313" key="1">
    <source>
        <dbReference type="EMBL" id="CAD6343750.1"/>
    </source>
</evidence>
<accession>A0A811ST46</accession>
<proteinExistence type="predicted"/>
<sequence length="96" mass="10113">MDADEQALQAAAAATPAVNGRAELSRLTAAGAHGQALQTAAAAGLWPSSAGESPSGRGLLVPVLLSEKQTSYLFFLRLRSVSRYYGRKYSGYKNLI</sequence>
<reference evidence="1" key="1">
    <citation type="submission" date="2020-10" db="EMBL/GenBank/DDBJ databases">
        <authorList>
            <person name="Han B."/>
            <person name="Lu T."/>
            <person name="Zhao Q."/>
            <person name="Huang X."/>
            <person name="Zhao Y."/>
        </authorList>
    </citation>
    <scope>NUCLEOTIDE SEQUENCE</scope>
</reference>
<comment type="caution">
    <text evidence="1">The sequence shown here is derived from an EMBL/GenBank/DDBJ whole genome shotgun (WGS) entry which is preliminary data.</text>
</comment>